<evidence type="ECO:0000256" key="4">
    <source>
        <dbReference type="ARBA" id="ARBA00022729"/>
    </source>
</evidence>
<name>A0A931FQW9_9HYPH</name>
<accession>A0A931FQW9</accession>
<evidence type="ECO:0000259" key="6">
    <source>
        <dbReference type="Pfam" id="PF00496"/>
    </source>
</evidence>
<reference evidence="7" key="1">
    <citation type="submission" date="2020-11" db="EMBL/GenBank/DDBJ databases">
        <authorList>
            <person name="Kim M.K."/>
        </authorList>
    </citation>
    <scope>NUCLEOTIDE SEQUENCE</scope>
    <source>
        <strain evidence="7">BT350</strain>
    </source>
</reference>
<feature type="chain" id="PRO_5037716844" evidence="5">
    <location>
        <begin position="24"/>
        <end position="509"/>
    </location>
</feature>
<dbReference type="GO" id="GO:0015833">
    <property type="term" value="P:peptide transport"/>
    <property type="evidence" value="ECO:0007669"/>
    <property type="project" value="TreeGrafter"/>
</dbReference>
<organism evidence="7 8">
    <name type="scientific">Microvirga alba</name>
    <dbReference type="NCBI Taxonomy" id="2791025"/>
    <lineage>
        <taxon>Bacteria</taxon>
        <taxon>Pseudomonadati</taxon>
        <taxon>Pseudomonadota</taxon>
        <taxon>Alphaproteobacteria</taxon>
        <taxon>Hyphomicrobiales</taxon>
        <taxon>Methylobacteriaceae</taxon>
        <taxon>Microvirga</taxon>
    </lineage>
</organism>
<dbReference type="SUPFAM" id="SSF53850">
    <property type="entry name" value="Periplasmic binding protein-like II"/>
    <property type="match status" value="1"/>
</dbReference>
<evidence type="ECO:0000313" key="7">
    <source>
        <dbReference type="EMBL" id="MBF9232191.1"/>
    </source>
</evidence>
<gene>
    <name evidence="7" type="ORF">I2H38_02240</name>
</gene>
<feature type="domain" description="Solute-binding protein family 5" evidence="6">
    <location>
        <begin position="66"/>
        <end position="430"/>
    </location>
</feature>
<comment type="similarity">
    <text evidence="2">Belongs to the bacterial solute-binding protein 5 family.</text>
</comment>
<dbReference type="InterPro" id="IPR039424">
    <property type="entry name" value="SBP_5"/>
</dbReference>
<dbReference type="AlphaFoldDB" id="A0A931FQW9"/>
<dbReference type="Gene3D" id="3.90.76.10">
    <property type="entry name" value="Dipeptide-binding Protein, Domain 1"/>
    <property type="match status" value="1"/>
</dbReference>
<dbReference type="Pfam" id="PF00496">
    <property type="entry name" value="SBP_bac_5"/>
    <property type="match status" value="1"/>
</dbReference>
<feature type="signal peptide" evidence="5">
    <location>
        <begin position="1"/>
        <end position="23"/>
    </location>
</feature>
<dbReference type="GO" id="GO:0043190">
    <property type="term" value="C:ATP-binding cassette (ABC) transporter complex"/>
    <property type="evidence" value="ECO:0007669"/>
    <property type="project" value="InterPro"/>
</dbReference>
<dbReference type="PANTHER" id="PTHR30290">
    <property type="entry name" value="PERIPLASMIC BINDING COMPONENT OF ABC TRANSPORTER"/>
    <property type="match status" value="1"/>
</dbReference>
<dbReference type="Gene3D" id="3.40.190.10">
    <property type="entry name" value="Periplasmic binding protein-like II"/>
    <property type="match status" value="1"/>
</dbReference>
<dbReference type="PIRSF" id="PIRSF002741">
    <property type="entry name" value="MppA"/>
    <property type="match status" value="1"/>
</dbReference>
<dbReference type="EMBL" id="JADQDO010000001">
    <property type="protein sequence ID" value="MBF9232191.1"/>
    <property type="molecule type" value="Genomic_DNA"/>
</dbReference>
<dbReference type="InterPro" id="IPR030678">
    <property type="entry name" value="Peptide/Ni-bd"/>
</dbReference>
<comment type="caution">
    <text evidence="7">The sequence shown here is derived from an EMBL/GenBank/DDBJ whole genome shotgun (WGS) entry which is preliminary data.</text>
</comment>
<dbReference type="GO" id="GO:1904680">
    <property type="term" value="F:peptide transmembrane transporter activity"/>
    <property type="evidence" value="ECO:0007669"/>
    <property type="project" value="TreeGrafter"/>
</dbReference>
<evidence type="ECO:0000256" key="3">
    <source>
        <dbReference type="ARBA" id="ARBA00022448"/>
    </source>
</evidence>
<evidence type="ECO:0000256" key="2">
    <source>
        <dbReference type="ARBA" id="ARBA00005695"/>
    </source>
</evidence>
<dbReference type="InterPro" id="IPR000914">
    <property type="entry name" value="SBP_5_dom"/>
</dbReference>
<evidence type="ECO:0000256" key="1">
    <source>
        <dbReference type="ARBA" id="ARBA00004418"/>
    </source>
</evidence>
<protein>
    <submittedName>
        <fullName evidence="7">ABC transporter substrate-binding protein</fullName>
    </submittedName>
</protein>
<evidence type="ECO:0000313" key="8">
    <source>
        <dbReference type="Proteomes" id="UP000599312"/>
    </source>
</evidence>
<sequence>MLRKTLAITALAMTVAIPAHVMASELRVGFTLDALTLDPANHRKRETETIIRNIYDGLLTRDAKMKVVSELAESWTQVDPLTYDFKIRKGVTFHDGSAMTADDIVFTFERLTKDGAMGGQTSPRKDLVGPVKAISKVDDQTVRFTLSEPWPILPAMLPVQEVVSKAFTEKVGSQGLATQTNGTGPFKLVEWRKGDSIILQRYDGYYGGATDIPPVGKACVDRAIFKIIPENASRVAALLAGEVDIINELPPYDMKKVEASANTKVMKVNGTRTFFVALNNTKKPFDDVRVRKAANMAVNKALIIEKVLLGTAEPLNGVMSPDAFGYNPNLPAYPFDPEGAKKLLTEAGYPNGVDVTLDTEGAFKEMVEAVAAMLTKANIRAKVNVVEGSTLRAKWLPTSEKTGDMYFTSWGNGSLDPADIFVPTLRTGDRGNSAFYSNKEVDALLDAANVELDQTKRADLYKKAQVIVNKDAPWMFLWLPQDIYGVSKRVSGWEPSADSRINLHDACVK</sequence>
<proteinExistence type="inferred from homology"/>
<keyword evidence="4 5" id="KW-0732">Signal</keyword>
<dbReference type="GO" id="GO:0030288">
    <property type="term" value="C:outer membrane-bounded periplasmic space"/>
    <property type="evidence" value="ECO:0007669"/>
    <property type="project" value="UniProtKB-ARBA"/>
</dbReference>
<comment type="subcellular location">
    <subcellularLocation>
        <location evidence="1">Periplasm</location>
    </subcellularLocation>
</comment>
<dbReference type="Gene3D" id="3.10.105.10">
    <property type="entry name" value="Dipeptide-binding Protein, Domain 3"/>
    <property type="match status" value="1"/>
</dbReference>
<dbReference type="Proteomes" id="UP000599312">
    <property type="component" value="Unassembled WGS sequence"/>
</dbReference>
<dbReference type="RefSeq" id="WP_196270160.1">
    <property type="nucleotide sequence ID" value="NZ_JADQDO010000001.1"/>
</dbReference>
<keyword evidence="3" id="KW-0813">Transport</keyword>
<dbReference type="PANTHER" id="PTHR30290:SF9">
    <property type="entry name" value="OLIGOPEPTIDE-BINDING PROTEIN APPA"/>
    <property type="match status" value="1"/>
</dbReference>
<keyword evidence="8" id="KW-1185">Reference proteome</keyword>
<evidence type="ECO:0000256" key="5">
    <source>
        <dbReference type="SAM" id="SignalP"/>
    </source>
</evidence>